<accession>W2RT78</accession>
<organism evidence="5 6">
    <name type="scientific">Cyphellophora europaea (strain CBS 101466)</name>
    <name type="common">Phialophora europaea</name>
    <dbReference type="NCBI Taxonomy" id="1220924"/>
    <lineage>
        <taxon>Eukaryota</taxon>
        <taxon>Fungi</taxon>
        <taxon>Dikarya</taxon>
        <taxon>Ascomycota</taxon>
        <taxon>Pezizomycotina</taxon>
        <taxon>Eurotiomycetes</taxon>
        <taxon>Chaetothyriomycetidae</taxon>
        <taxon>Chaetothyriales</taxon>
        <taxon>Cyphellophoraceae</taxon>
        <taxon>Cyphellophora</taxon>
    </lineage>
</organism>
<dbReference type="PROSITE" id="PS00463">
    <property type="entry name" value="ZN2_CY6_FUNGAL_1"/>
    <property type="match status" value="1"/>
</dbReference>
<dbReference type="GO" id="GO:0000981">
    <property type="term" value="F:DNA-binding transcription factor activity, RNA polymerase II-specific"/>
    <property type="evidence" value="ECO:0007669"/>
    <property type="project" value="InterPro"/>
</dbReference>
<dbReference type="InterPro" id="IPR043129">
    <property type="entry name" value="ATPase_NBD"/>
</dbReference>
<keyword evidence="3" id="KW-0539">Nucleus</keyword>
<evidence type="ECO:0000256" key="3">
    <source>
        <dbReference type="ARBA" id="ARBA00023242"/>
    </source>
</evidence>
<evidence type="ECO:0000256" key="1">
    <source>
        <dbReference type="ARBA" id="ARBA00023015"/>
    </source>
</evidence>
<proteinExistence type="predicted"/>
<keyword evidence="1" id="KW-0805">Transcription regulation</keyword>
<dbReference type="eggNOG" id="ENOG502TB27">
    <property type="taxonomic scope" value="Eukaryota"/>
</dbReference>
<dbReference type="EMBL" id="KB822722">
    <property type="protein sequence ID" value="ETN38904.1"/>
    <property type="molecule type" value="Genomic_DNA"/>
</dbReference>
<dbReference type="STRING" id="1220924.W2RT78"/>
<dbReference type="InterPro" id="IPR001138">
    <property type="entry name" value="Zn2Cys6_DnaBD"/>
</dbReference>
<evidence type="ECO:0000259" key="4">
    <source>
        <dbReference type="PROSITE" id="PS00463"/>
    </source>
</evidence>
<keyword evidence="2" id="KW-0804">Transcription</keyword>
<feature type="domain" description="Zn(2)-C6 fungal-type" evidence="4">
    <location>
        <begin position="7"/>
        <end position="38"/>
    </location>
</feature>
<dbReference type="Gene3D" id="3.90.640.10">
    <property type="entry name" value="Actin, Chain A, domain 4"/>
    <property type="match status" value="1"/>
</dbReference>
<gene>
    <name evidence="5" type="ORF">HMPREF1541_06946</name>
</gene>
<dbReference type="HOGENOM" id="CLU_377663_0_0_1"/>
<dbReference type="GO" id="GO:0008270">
    <property type="term" value="F:zinc ion binding"/>
    <property type="evidence" value="ECO:0007669"/>
    <property type="project" value="InterPro"/>
</dbReference>
<dbReference type="SUPFAM" id="SSF53067">
    <property type="entry name" value="Actin-like ATPase domain"/>
    <property type="match status" value="2"/>
</dbReference>
<dbReference type="OrthoDB" id="4161272at2759"/>
<dbReference type="Gene3D" id="3.30.420.40">
    <property type="match status" value="2"/>
</dbReference>
<dbReference type="CDD" id="cd10170">
    <property type="entry name" value="ASKHA_NBD_HSP70"/>
    <property type="match status" value="1"/>
</dbReference>
<protein>
    <recommendedName>
        <fullName evidence="4">Zn(2)-C6 fungal-type domain-containing protein</fullName>
    </recommendedName>
</protein>
<dbReference type="VEuPathDB" id="FungiDB:HMPREF1541_06946"/>
<keyword evidence="6" id="KW-1185">Reference proteome</keyword>
<sequence>MPPLAGACKNCRIKRRGCRYGRNDRICQRCTELGQQGCDIAQKLASSGLQDDQPPPQSTAQVPGAQLLQSTLAMLSQPSQPADLEWQKLVLGDYIIIMGVDVGTSNCAICWQLIPKDQILTPDYRLTIQQVEDTSGNQSRSQIPTQAAIIPGEGSHGPVLIFAQGDISNHLGESIEQGDVFRLLKLTLVSADSQVDEKQKRLIQAAQQYNNDIVERYKQSGNLPEGVTDVLDIFQAFLTYLWSVIRASITKRAPSTVSKEVLDSVLKDHSRIVVAVPEIWTATENNHFRRLLLKAGFPNAHIRSEPKLAAAALVQEKQQGRGPVNTQAEQAEVSESLRKSARVIVDIGGGTTDLSCIQVLQIWGKLKFRTILPGVGSMSGSELLNSIFKQKLADILSSNIGDLSRKLGMTTEEVLTSFVAGFEDAKRGFSREVSESHGTVKIKWCPIRPETAVLPVVPALPCLGKTFIRVDTAKVQEVFNEYLVEIKRLMMKQLQMLDDDTTDIRGYGIAQIVIVLVGGGSLISYIQEELREEYTGMGLEFTHHQESNCSLVAKGAALAAIDPDLGLREFARTTYGTILTVPYNAKKPTHVADKHLREETPAWTRHGYELHDRFIPMLKKGQRVNGSYVMDEIIEGEATPGQPFPRVLKHHIYQVDDEEWGQREDWNQWLYRYTDIHVFDIVMETPANVKFVTTLKVQVPQERCEFQTYKVHGVKYYRIWFRAKLVWDGLCEKWLFYVHPTGKQIRTAQDEQECFSADPLVLDDVLARQDMENYDDDDDDHYQARDGLDRIAQAVNGIKSEEDNDLVTGDAMNGVTHQ</sequence>
<name>W2RT78_CYPE1</name>
<dbReference type="PANTHER" id="PTHR42749:SF1">
    <property type="entry name" value="CELL SHAPE-DETERMINING PROTEIN MREB"/>
    <property type="match status" value="1"/>
</dbReference>
<dbReference type="AlphaFoldDB" id="W2RT78"/>
<evidence type="ECO:0000256" key="2">
    <source>
        <dbReference type="ARBA" id="ARBA00023163"/>
    </source>
</evidence>
<dbReference type="RefSeq" id="XP_008719493.1">
    <property type="nucleotide sequence ID" value="XM_008721271.1"/>
</dbReference>
<dbReference type="Proteomes" id="UP000030752">
    <property type="component" value="Unassembled WGS sequence"/>
</dbReference>
<dbReference type="PANTHER" id="PTHR42749">
    <property type="entry name" value="CELL SHAPE-DETERMINING PROTEIN MREB"/>
    <property type="match status" value="1"/>
</dbReference>
<evidence type="ECO:0000313" key="6">
    <source>
        <dbReference type="Proteomes" id="UP000030752"/>
    </source>
</evidence>
<dbReference type="InParanoid" id="W2RT78"/>
<dbReference type="GeneID" id="19974285"/>
<evidence type="ECO:0000313" key="5">
    <source>
        <dbReference type="EMBL" id="ETN38904.1"/>
    </source>
</evidence>
<reference evidence="5 6" key="1">
    <citation type="submission" date="2013-03" db="EMBL/GenBank/DDBJ databases">
        <title>The Genome Sequence of Phialophora europaea CBS 101466.</title>
        <authorList>
            <consortium name="The Broad Institute Genomics Platform"/>
            <person name="Cuomo C."/>
            <person name="de Hoog S."/>
            <person name="Gorbushina A."/>
            <person name="Walker B."/>
            <person name="Young S.K."/>
            <person name="Zeng Q."/>
            <person name="Gargeya S."/>
            <person name="Fitzgerald M."/>
            <person name="Haas B."/>
            <person name="Abouelleil A."/>
            <person name="Allen A.W."/>
            <person name="Alvarado L."/>
            <person name="Arachchi H.M."/>
            <person name="Berlin A.M."/>
            <person name="Chapman S.B."/>
            <person name="Gainer-Dewar J."/>
            <person name="Goldberg J."/>
            <person name="Griggs A."/>
            <person name="Gujja S."/>
            <person name="Hansen M."/>
            <person name="Howarth C."/>
            <person name="Imamovic A."/>
            <person name="Ireland A."/>
            <person name="Larimer J."/>
            <person name="McCowan C."/>
            <person name="Murphy C."/>
            <person name="Pearson M."/>
            <person name="Poon T.W."/>
            <person name="Priest M."/>
            <person name="Roberts A."/>
            <person name="Saif S."/>
            <person name="Shea T."/>
            <person name="Sisk P."/>
            <person name="Sykes S."/>
            <person name="Wortman J."/>
            <person name="Nusbaum C."/>
            <person name="Birren B."/>
        </authorList>
    </citation>
    <scope>NUCLEOTIDE SEQUENCE [LARGE SCALE GENOMIC DNA]</scope>
    <source>
        <strain evidence="5 6">CBS 101466</strain>
    </source>
</reference>